<accession>A0A8C9C1M5</accession>
<sequence length="70" mass="8420">KGFRDWRAAGRTGLPKRLYRALENKGQCEIQKMFHEKVKLQHKMHDTTCTKHKKWKYIFVNGEEILGYIK</sequence>
<reference evidence="1" key="1">
    <citation type="submission" date="2019-08" db="EMBL/GenBank/DDBJ databases">
        <title>Phocoena sinus (Vaquita) genome, mPhoSin1, primary haplotype.</title>
        <authorList>
            <person name="Morin P."/>
            <person name="Mountcastle J."/>
            <person name="Fungtammasan C."/>
            <person name="Rhie A."/>
            <person name="Rojas-Bracho L."/>
            <person name="Smith C.R."/>
            <person name="Taylor B.L."/>
            <person name="Gulland F.M.D."/>
            <person name="Musser W."/>
            <person name="Houck M."/>
            <person name="Haase B."/>
            <person name="Paez S."/>
            <person name="Howe K."/>
            <person name="Torrance J."/>
            <person name="Formenti G."/>
            <person name="Phillippy A."/>
            <person name="Ryder O."/>
            <person name="Jarvis E.D."/>
            <person name="Fedrigo O."/>
        </authorList>
    </citation>
    <scope>NUCLEOTIDE SEQUENCE [LARGE SCALE GENOMIC DNA]</scope>
</reference>
<reference evidence="1" key="3">
    <citation type="submission" date="2025-09" db="UniProtKB">
        <authorList>
            <consortium name="Ensembl"/>
        </authorList>
    </citation>
    <scope>IDENTIFICATION</scope>
</reference>
<evidence type="ECO:0000313" key="1">
    <source>
        <dbReference type="Ensembl" id="ENSPSNP00000014758.1"/>
    </source>
</evidence>
<proteinExistence type="predicted"/>
<dbReference type="Proteomes" id="UP000694554">
    <property type="component" value="Chromosome 16"/>
</dbReference>
<dbReference type="Ensembl" id="ENSPSNT00000016668.1">
    <property type="protein sequence ID" value="ENSPSNP00000014758.1"/>
    <property type="gene ID" value="ENSPSNG00000010893.1"/>
</dbReference>
<dbReference type="AlphaFoldDB" id="A0A8C9C1M5"/>
<evidence type="ECO:0000313" key="2">
    <source>
        <dbReference type="Proteomes" id="UP000694554"/>
    </source>
</evidence>
<name>A0A8C9C1M5_PHOSS</name>
<protein>
    <submittedName>
        <fullName evidence="1">Uncharacterized protein</fullName>
    </submittedName>
</protein>
<reference evidence="1" key="2">
    <citation type="submission" date="2025-08" db="UniProtKB">
        <authorList>
            <consortium name="Ensembl"/>
        </authorList>
    </citation>
    <scope>IDENTIFICATION</scope>
</reference>
<organism evidence="1 2">
    <name type="scientific">Phocoena sinus</name>
    <name type="common">Vaquita</name>
    <dbReference type="NCBI Taxonomy" id="42100"/>
    <lineage>
        <taxon>Eukaryota</taxon>
        <taxon>Metazoa</taxon>
        <taxon>Chordata</taxon>
        <taxon>Craniata</taxon>
        <taxon>Vertebrata</taxon>
        <taxon>Euteleostomi</taxon>
        <taxon>Mammalia</taxon>
        <taxon>Eutheria</taxon>
        <taxon>Laurasiatheria</taxon>
        <taxon>Artiodactyla</taxon>
        <taxon>Whippomorpha</taxon>
        <taxon>Cetacea</taxon>
        <taxon>Odontoceti</taxon>
        <taxon>Phocoenidae</taxon>
        <taxon>Phocoena</taxon>
    </lineage>
</organism>
<keyword evidence="2" id="KW-1185">Reference proteome</keyword>